<protein>
    <submittedName>
        <fullName evidence="2">Uncharacterized protein</fullName>
    </submittedName>
</protein>
<proteinExistence type="predicted"/>
<feature type="region of interest" description="Disordered" evidence="1">
    <location>
        <begin position="75"/>
        <end position="118"/>
    </location>
</feature>
<dbReference type="AlphaFoldDB" id="A0A6G3R0A3"/>
<name>A0A6G3R0A3_9ACTN</name>
<feature type="compositionally biased region" description="Low complexity" evidence="1">
    <location>
        <begin position="91"/>
        <end position="109"/>
    </location>
</feature>
<accession>A0A6G3R0A3</accession>
<feature type="compositionally biased region" description="Low complexity" evidence="1">
    <location>
        <begin position="75"/>
        <end position="84"/>
    </location>
</feature>
<organism evidence="2">
    <name type="scientific">Streptomyces sp. SID14436</name>
    <dbReference type="NCBI Taxonomy" id="2706070"/>
    <lineage>
        <taxon>Bacteria</taxon>
        <taxon>Bacillati</taxon>
        <taxon>Actinomycetota</taxon>
        <taxon>Actinomycetes</taxon>
        <taxon>Kitasatosporales</taxon>
        <taxon>Streptomycetaceae</taxon>
        <taxon>Streptomyces</taxon>
    </lineage>
</organism>
<evidence type="ECO:0000313" key="2">
    <source>
        <dbReference type="EMBL" id="NEA88894.1"/>
    </source>
</evidence>
<gene>
    <name evidence="2" type="ORF">G3I53_23325</name>
</gene>
<evidence type="ECO:0000256" key="1">
    <source>
        <dbReference type="SAM" id="MobiDB-lite"/>
    </source>
</evidence>
<reference evidence="2" key="1">
    <citation type="submission" date="2020-01" db="EMBL/GenBank/DDBJ databases">
        <title>Insect and environment-associated Actinomycetes.</title>
        <authorList>
            <person name="Currrie C."/>
            <person name="Chevrette M."/>
            <person name="Carlson C."/>
            <person name="Stubbendieck R."/>
            <person name="Wendt-Pienkowski E."/>
        </authorList>
    </citation>
    <scope>NUCLEOTIDE SEQUENCE</scope>
    <source>
        <strain evidence="2">SID14436</strain>
    </source>
</reference>
<dbReference type="RefSeq" id="WP_164337477.1">
    <property type="nucleotide sequence ID" value="NZ_JAAGMD010000657.1"/>
</dbReference>
<sequence>MAFQPQPPSATDIRPLRKRKRLWAAGVALFAMGALGGIQSAQDEVNAAQTLAAKPTPTVTITATATATATVTATPEAKPAPTVTKTKKVETPGPTVTVTRSARTSNSGGSSSGGNGSASGTCSIVSNAGNCYQAGQFCRNSDHGATTTTASGARITCSYRSNAWRWSYS</sequence>
<dbReference type="EMBL" id="JAAGMD010000657">
    <property type="protein sequence ID" value="NEA88894.1"/>
    <property type="molecule type" value="Genomic_DNA"/>
</dbReference>
<comment type="caution">
    <text evidence="2">The sequence shown here is derived from an EMBL/GenBank/DDBJ whole genome shotgun (WGS) entry which is preliminary data.</text>
</comment>